<sequence length="85" mass="9916">MSSKNRRSQPVKAEASDKPATLKDLLSADTLAKLKAHTDQMKQEQLQQAEQKRKKEEEARKEEQKRNENDFAYLLNHSKVKTTKY</sequence>
<evidence type="ECO:0000313" key="3">
    <source>
        <dbReference type="Proteomes" id="UP000266340"/>
    </source>
</evidence>
<dbReference type="InterPro" id="IPR024980">
    <property type="entry name" value="DUF3886"/>
</dbReference>
<reference evidence="2 3" key="1">
    <citation type="submission" date="2018-09" db="EMBL/GenBank/DDBJ databases">
        <title>Cohnella cavernae sp. nov., isolated from a karst cave.</title>
        <authorList>
            <person name="Zhu H."/>
        </authorList>
    </citation>
    <scope>NUCLEOTIDE SEQUENCE [LARGE SCALE GENOMIC DNA]</scope>
    <source>
        <strain evidence="2 3">K2E09-144</strain>
    </source>
</reference>
<dbReference type="Pfam" id="PF13025">
    <property type="entry name" value="DUF3886"/>
    <property type="match status" value="1"/>
</dbReference>
<proteinExistence type="predicted"/>
<dbReference type="RefSeq" id="WP_119149660.1">
    <property type="nucleotide sequence ID" value="NZ_JBHSOV010000005.1"/>
</dbReference>
<dbReference type="Proteomes" id="UP000266340">
    <property type="component" value="Unassembled WGS sequence"/>
</dbReference>
<feature type="compositionally biased region" description="Basic and acidic residues" evidence="1">
    <location>
        <begin position="50"/>
        <end position="69"/>
    </location>
</feature>
<organism evidence="2 3">
    <name type="scientific">Cohnella faecalis</name>
    <dbReference type="NCBI Taxonomy" id="2315694"/>
    <lineage>
        <taxon>Bacteria</taxon>
        <taxon>Bacillati</taxon>
        <taxon>Bacillota</taxon>
        <taxon>Bacilli</taxon>
        <taxon>Bacillales</taxon>
        <taxon>Paenibacillaceae</taxon>
        <taxon>Cohnella</taxon>
    </lineage>
</organism>
<feature type="region of interest" description="Disordered" evidence="1">
    <location>
        <begin position="37"/>
        <end position="85"/>
    </location>
</feature>
<evidence type="ECO:0000256" key="1">
    <source>
        <dbReference type="SAM" id="MobiDB-lite"/>
    </source>
</evidence>
<feature type="region of interest" description="Disordered" evidence="1">
    <location>
        <begin position="1"/>
        <end position="22"/>
    </location>
</feature>
<name>A0A398CMH2_9BACL</name>
<dbReference type="AlphaFoldDB" id="A0A398CMH2"/>
<dbReference type="EMBL" id="QXJM01000037">
    <property type="protein sequence ID" value="RIE03450.1"/>
    <property type="molecule type" value="Genomic_DNA"/>
</dbReference>
<keyword evidence="3" id="KW-1185">Reference proteome</keyword>
<gene>
    <name evidence="2" type="ORF">D3H35_12385</name>
</gene>
<comment type="caution">
    <text evidence="2">The sequence shown here is derived from an EMBL/GenBank/DDBJ whole genome shotgun (WGS) entry which is preliminary data.</text>
</comment>
<protein>
    <submittedName>
        <fullName evidence="2">DUF3886 domain-containing protein</fullName>
    </submittedName>
</protein>
<evidence type="ECO:0000313" key="2">
    <source>
        <dbReference type="EMBL" id="RIE03450.1"/>
    </source>
</evidence>
<dbReference type="OrthoDB" id="2679911at2"/>
<accession>A0A398CMH2</accession>